<comment type="similarity">
    <text evidence="1 7">Belongs to the FliD family.</text>
</comment>
<evidence type="ECO:0000256" key="6">
    <source>
        <dbReference type="ARBA" id="ARBA00025175"/>
    </source>
</evidence>
<evidence type="ECO:0000256" key="1">
    <source>
        <dbReference type="ARBA" id="ARBA00009764"/>
    </source>
</evidence>
<dbReference type="EMBL" id="MJAO01000008">
    <property type="protein sequence ID" value="OKB66904.1"/>
    <property type="molecule type" value="Genomic_DNA"/>
</dbReference>
<sequence length="466" mass="50191">MATISSLGLGSGLDLNGLLDKLTKAEQQRLTPYTTKQSSYNAQLTGYGTLKGALEKFDNISKEMAKEDVFKATIATEHNAFKITTNAKAVPGNYVVEVKELAQAQTLTTQAPISEQTAKLGTDGATDRTLTITAGNPPKETKIPLSDDQTSLVELRDAINGAKAGVNASIMRVGDNDYQLAISSSSTGENNKITLQVDNDDKLGDILNYSATRGTTTAMKQTVEPKDAELVVNGTDIKRSTNSISDALQGVTIDLKTKTKPDEKQNLVISTNTAGTTDKIKEWVDSYNSLLDTFNSLTKYTPVKSGEKPNASNGPLLGDNTLRGIQSSIKSALSAVQDNPELKGLGNLGISTNTKTGKLEIDSAKLKKAMDEKPDQVSNFFVGNGKDTGMATEIHNEIQSYIKSGGIIENSTKSINTNLDRLNSQITTVTASIQSTIDRYKQQFVQLDTMMSKMNGTSNYLTQQFK</sequence>
<keyword evidence="10" id="KW-0969">Cilium</keyword>
<dbReference type="GO" id="GO:0007155">
    <property type="term" value="P:cell adhesion"/>
    <property type="evidence" value="ECO:0007669"/>
    <property type="project" value="InterPro"/>
</dbReference>
<evidence type="ECO:0000259" key="8">
    <source>
        <dbReference type="Pfam" id="PF02465"/>
    </source>
</evidence>
<comment type="subcellular location">
    <subcellularLocation>
        <location evidence="7">Secreted</location>
    </subcellularLocation>
    <subcellularLocation>
        <location evidence="7">Bacterial flagellum</location>
    </subcellularLocation>
</comment>
<dbReference type="OrthoDB" id="5980200at2"/>
<comment type="caution">
    <text evidence="10">The sequence shown here is derived from an EMBL/GenBank/DDBJ whole genome shotgun (WGS) entry which is preliminary data.</text>
</comment>
<dbReference type="GO" id="GO:0009421">
    <property type="term" value="C:bacterial-type flagellum filament cap"/>
    <property type="evidence" value="ECO:0007669"/>
    <property type="project" value="InterPro"/>
</dbReference>
<organism evidence="10 11">
    <name type="scientific">Serratia marcescens</name>
    <dbReference type="NCBI Taxonomy" id="615"/>
    <lineage>
        <taxon>Bacteria</taxon>
        <taxon>Pseudomonadati</taxon>
        <taxon>Pseudomonadota</taxon>
        <taxon>Gammaproteobacteria</taxon>
        <taxon>Enterobacterales</taxon>
        <taxon>Yersiniaceae</taxon>
        <taxon>Serratia</taxon>
    </lineage>
</organism>
<dbReference type="AlphaFoldDB" id="A0A1Q4P195"/>
<evidence type="ECO:0000313" key="10">
    <source>
        <dbReference type="EMBL" id="OKB66904.1"/>
    </source>
</evidence>
<comment type="function">
    <text evidence="6">Required for the morphogenesis and for the elongation of the flagellar filament by facilitating polymerization of the flagellin monomers at the tip of growing filament. Forms a capping structure, which prevents flagellin subunits (transported through the central channel of the flagellum) from leaking out without polymerization at the distal end.</text>
</comment>
<dbReference type="PANTHER" id="PTHR30288">
    <property type="entry name" value="FLAGELLAR CAP/ASSEMBLY PROTEIN FLID"/>
    <property type="match status" value="1"/>
</dbReference>
<dbReference type="GO" id="GO:0005576">
    <property type="term" value="C:extracellular region"/>
    <property type="evidence" value="ECO:0007669"/>
    <property type="project" value="UniProtKB-SubCell"/>
</dbReference>
<dbReference type="GO" id="GO:0071973">
    <property type="term" value="P:bacterial-type flagellum-dependent cell motility"/>
    <property type="evidence" value="ECO:0007669"/>
    <property type="project" value="TreeGrafter"/>
</dbReference>
<comment type="function">
    <text evidence="7">Required for morphogenesis and for the elongation of the flagellar filament by facilitating polymerization of the flagellin monomers at the tip of growing filament. Forms a capping structure, which prevents flagellin subunits (transported through the central channel of the flagellum) from leaking out without polymerization at the distal end.</text>
</comment>
<evidence type="ECO:0000256" key="3">
    <source>
        <dbReference type="ARBA" id="ARBA00016246"/>
    </source>
</evidence>
<gene>
    <name evidence="10" type="ORF">BHU62_09705</name>
</gene>
<proteinExistence type="inferred from homology"/>
<dbReference type="InterPro" id="IPR003481">
    <property type="entry name" value="FliD_N"/>
</dbReference>
<evidence type="ECO:0000259" key="9">
    <source>
        <dbReference type="Pfam" id="PF07195"/>
    </source>
</evidence>
<dbReference type="InterPro" id="IPR040026">
    <property type="entry name" value="FliD"/>
</dbReference>
<dbReference type="Pfam" id="PF02465">
    <property type="entry name" value="FliD_N"/>
    <property type="match status" value="1"/>
</dbReference>
<evidence type="ECO:0000256" key="4">
    <source>
        <dbReference type="ARBA" id="ARBA00023054"/>
    </source>
</evidence>
<dbReference type="NCBIfam" id="NF005955">
    <property type="entry name" value="PRK08032.1"/>
    <property type="match status" value="1"/>
</dbReference>
<dbReference type="Pfam" id="PF07196">
    <property type="entry name" value="Flagellin_IN"/>
    <property type="match status" value="1"/>
</dbReference>
<feature type="domain" description="Flagellar hook-associated protein 2 C-terminal" evidence="9">
    <location>
        <begin position="226"/>
        <end position="455"/>
    </location>
</feature>
<keyword evidence="10" id="KW-0282">Flagellum</keyword>
<dbReference type="GO" id="GO:0009424">
    <property type="term" value="C:bacterial-type flagellum hook"/>
    <property type="evidence" value="ECO:0007669"/>
    <property type="project" value="UniProtKB-UniRule"/>
</dbReference>
<dbReference type="InterPro" id="IPR010809">
    <property type="entry name" value="FliD_C"/>
</dbReference>
<reference evidence="10 11" key="1">
    <citation type="submission" date="2016-09" db="EMBL/GenBank/DDBJ databases">
        <title>Serratia marcescens MSU-97 and epiphytic antimycotic-producing bacteria.</title>
        <authorList>
            <person name="Matilla M.A."/>
        </authorList>
    </citation>
    <scope>NUCLEOTIDE SEQUENCE [LARGE SCALE GENOMIC DNA]</scope>
    <source>
        <strain evidence="10 11">MSU-97</strain>
    </source>
</reference>
<evidence type="ECO:0000256" key="5">
    <source>
        <dbReference type="ARBA" id="ARBA00023143"/>
    </source>
</evidence>
<dbReference type="Pfam" id="PF07195">
    <property type="entry name" value="FliD_C"/>
    <property type="match status" value="1"/>
</dbReference>
<protein>
    <recommendedName>
        <fullName evidence="3 7">Flagellar hook-associated protein 2</fullName>
        <shortName evidence="7">HAP2</shortName>
    </recommendedName>
    <alternativeName>
        <fullName evidence="7">Flagellar cap protein</fullName>
    </alternativeName>
</protein>
<keyword evidence="5 7" id="KW-0975">Bacterial flagellum</keyword>
<keyword evidence="10" id="KW-0966">Cell projection</keyword>
<dbReference type="RefSeq" id="WP_073531852.1">
    <property type="nucleotide sequence ID" value="NZ_MJAO01000008.1"/>
</dbReference>
<keyword evidence="4" id="KW-0175">Coiled coil</keyword>
<accession>A0A1Q4P195</accession>
<dbReference type="Proteomes" id="UP000185770">
    <property type="component" value="Unassembled WGS sequence"/>
</dbReference>
<evidence type="ECO:0000313" key="11">
    <source>
        <dbReference type="Proteomes" id="UP000185770"/>
    </source>
</evidence>
<evidence type="ECO:0000256" key="7">
    <source>
        <dbReference type="RuleBase" id="RU362066"/>
    </source>
</evidence>
<feature type="domain" description="Flagellar hook-associated protein 2 N-terminal" evidence="8">
    <location>
        <begin position="11"/>
        <end position="105"/>
    </location>
</feature>
<dbReference type="PANTHER" id="PTHR30288:SF0">
    <property type="entry name" value="FLAGELLAR HOOK-ASSOCIATED PROTEIN 2"/>
    <property type="match status" value="1"/>
</dbReference>
<name>A0A1Q4P195_SERMA</name>
<keyword evidence="7" id="KW-0964">Secreted</keyword>
<dbReference type="InterPro" id="IPR010810">
    <property type="entry name" value="Flagellin_hook_IN_motif"/>
</dbReference>
<evidence type="ECO:0000256" key="2">
    <source>
        <dbReference type="ARBA" id="ARBA00011255"/>
    </source>
</evidence>
<comment type="subunit">
    <text evidence="2 7">Homopentamer.</text>
</comment>